<name>A0A0F9RAB3_9ZZZZ</name>
<evidence type="ECO:0000256" key="1">
    <source>
        <dbReference type="SAM" id="MobiDB-lite"/>
    </source>
</evidence>
<evidence type="ECO:0000259" key="2">
    <source>
        <dbReference type="Pfam" id="PF04101"/>
    </source>
</evidence>
<gene>
    <name evidence="3" type="ORF">LCGC14_0997300</name>
</gene>
<reference evidence="3" key="1">
    <citation type="journal article" date="2015" name="Nature">
        <title>Complex archaea that bridge the gap between prokaryotes and eukaryotes.</title>
        <authorList>
            <person name="Spang A."/>
            <person name="Saw J.H."/>
            <person name="Jorgensen S.L."/>
            <person name="Zaremba-Niedzwiedzka K."/>
            <person name="Martijn J."/>
            <person name="Lind A.E."/>
            <person name="van Eijk R."/>
            <person name="Schleper C."/>
            <person name="Guy L."/>
            <person name="Ettema T.J."/>
        </authorList>
    </citation>
    <scope>NUCLEOTIDE SEQUENCE</scope>
</reference>
<feature type="region of interest" description="Disordered" evidence="1">
    <location>
        <begin position="77"/>
        <end position="120"/>
    </location>
</feature>
<dbReference type="EMBL" id="LAZR01003828">
    <property type="protein sequence ID" value="KKN14328.1"/>
    <property type="molecule type" value="Genomic_DNA"/>
</dbReference>
<sequence length="246" mass="27729">MSIREKSIFKKHAFEYEGPDGDIWDIVVVEAEGRKYVQFNKVVKGDDPLDPITMDGEMLLEMADAYRKATSKVSSTFSPHLKAPSIQDHRGLTKSEQIQEQVDKSMANQDHDTQPIQSLSPGQDEFAELIYSPSTTEMKKEMMDSDISITAGGQAVYELASVGVPAITVAAAENQLNSVKICDKLGINFYAGWWSDKKLLNNIKNLISNLKDQKLRRLLMEKGQKLIKPDGSRRIIEYLIKKYNNN</sequence>
<feature type="domain" description="Glycosyl transferase family 28 C-terminal" evidence="2">
    <location>
        <begin position="100"/>
        <end position="210"/>
    </location>
</feature>
<proteinExistence type="predicted"/>
<dbReference type="AlphaFoldDB" id="A0A0F9RAB3"/>
<organism evidence="3">
    <name type="scientific">marine sediment metagenome</name>
    <dbReference type="NCBI Taxonomy" id="412755"/>
    <lineage>
        <taxon>unclassified sequences</taxon>
        <taxon>metagenomes</taxon>
        <taxon>ecological metagenomes</taxon>
    </lineage>
</organism>
<dbReference type="InterPro" id="IPR007235">
    <property type="entry name" value="Glyco_trans_28_C"/>
</dbReference>
<comment type="caution">
    <text evidence="3">The sequence shown here is derived from an EMBL/GenBank/DDBJ whole genome shotgun (WGS) entry which is preliminary data.</text>
</comment>
<protein>
    <recommendedName>
        <fullName evidence="2">Glycosyl transferase family 28 C-terminal domain-containing protein</fullName>
    </recommendedName>
</protein>
<dbReference type="Pfam" id="PF04101">
    <property type="entry name" value="Glyco_tran_28_C"/>
    <property type="match status" value="1"/>
</dbReference>
<dbReference type="GO" id="GO:0016758">
    <property type="term" value="F:hexosyltransferase activity"/>
    <property type="evidence" value="ECO:0007669"/>
    <property type="project" value="InterPro"/>
</dbReference>
<accession>A0A0F9RAB3</accession>
<dbReference type="Gene3D" id="3.40.50.2000">
    <property type="entry name" value="Glycogen Phosphorylase B"/>
    <property type="match status" value="1"/>
</dbReference>
<dbReference type="SUPFAM" id="SSF53756">
    <property type="entry name" value="UDP-Glycosyltransferase/glycogen phosphorylase"/>
    <property type="match status" value="1"/>
</dbReference>
<evidence type="ECO:0000313" key="3">
    <source>
        <dbReference type="EMBL" id="KKN14328.1"/>
    </source>
</evidence>